<feature type="transmembrane region" description="Helical" evidence="1">
    <location>
        <begin position="142"/>
        <end position="162"/>
    </location>
</feature>
<keyword evidence="1" id="KW-0472">Membrane</keyword>
<name>A0ABW0ERI8_9PSEU</name>
<feature type="transmembrane region" description="Helical" evidence="1">
    <location>
        <begin position="39"/>
        <end position="60"/>
    </location>
</feature>
<dbReference type="EMBL" id="JBHSKF010000013">
    <property type="protein sequence ID" value="MFC5289917.1"/>
    <property type="molecule type" value="Genomic_DNA"/>
</dbReference>
<organism evidence="2 3">
    <name type="scientific">Actinokineospora guangxiensis</name>
    <dbReference type="NCBI Taxonomy" id="1490288"/>
    <lineage>
        <taxon>Bacteria</taxon>
        <taxon>Bacillati</taxon>
        <taxon>Actinomycetota</taxon>
        <taxon>Actinomycetes</taxon>
        <taxon>Pseudonocardiales</taxon>
        <taxon>Pseudonocardiaceae</taxon>
        <taxon>Actinokineospora</taxon>
    </lineage>
</organism>
<dbReference type="Proteomes" id="UP001596157">
    <property type="component" value="Unassembled WGS sequence"/>
</dbReference>
<sequence length="356" mass="37362">MRERSAVEVYATMRIALLVVALGVQFGLCARQLGGGSHVLSWSAFIVLGCVSALCVPWVVRGRALPGVVVAVGVPASLAAAWLASGVVPDGLRFQAVDWAFGLVGWHLVLVLLDRVPVLLAAMGAHLGVSAVQFLPAPVAEVGAAGSVVFGAVSLQLAVVVITRMLARSRAEAVAAAAEHDRQAARVRHAEQWECEQRTAFAGRLGAVLPLLADLADGVLDPREEDTRRRCALAATQLRRLFAEHDEVPDPLVHEITACVVVAERRGLEVSLAVGGVPADVPAEVRRALIGPVAAALAAARERAKVSVLRTGDDVRVAVVGDARIDDGTAAGIAGVEVSRGAYGDLVRTETRWRRS</sequence>
<feature type="transmembrane region" description="Helical" evidence="1">
    <location>
        <begin position="118"/>
        <end position="136"/>
    </location>
</feature>
<comment type="caution">
    <text evidence="2">The sequence shown here is derived from an EMBL/GenBank/DDBJ whole genome shotgun (WGS) entry which is preliminary data.</text>
</comment>
<dbReference type="RefSeq" id="WP_378249786.1">
    <property type="nucleotide sequence ID" value="NZ_JBHSKF010000013.1"/>
</dbReference>
<evidence type="ECO:0000313" key="2">
    <source>
        <dbReference type="EMBL" id="MFC5289917.1"/>
    </source>
</evidence>
<protein>
    <recommendedName>
        <fullName evidence="4">Histidine kinase</fullName>
    </recommendedName>
</protein>
<keyword evidence="1" id="KW-1133">Transmembrane helix</keyword>
<evidence type="ECO:0008006" key="4">
    <source>
        <dbReference type="Google" id="ProtNLM"/>
    </source>
</evidence>
<evidence type="ECO:0000313" key="3">
    <source>
        <dbReference type="Proteomes" id="UP001596157"/>
    </source>
</evidence>
<keyword evidence="3" id="KW-1185">Reference proteome</keyword>
<accession>A0ABW0ERI8</accession>
<keyword evidence="1" id="KW-0812">Transmembrane</keyword>
<evidence type="ECO:0000256" key="1">
    <source>
        <dbReference type="SAM" id="Phobius"/>
    </source>
</evidence>
<feature type="transmembrane region" description="Helical" evidence="1">
    <location>
        <begin position="96"/>
        <end position="113"/>
    </location>
</feature>
<proteinExistence type="predicted"/>
<reference evidence="3" key="1">
    <citation type="journal article" date="2019" name="Int. J. Syst. Evol. Microbiol.">
        <title>The Global Catalogue of Microorganisms (GCM) 10K type strain sequencing project: providing services to taxonomists for standard genome sequencing and annotation.</title>
        <authorList>
            <consortium name="The Broad Institute Genomics Platform"/>
            <consortium name="The Broad Institute Genome Sequencing Center for Infectious Disease"/>
            <person name="Wu L."/>
            <person name="Ma J."/>
        </authorList>
    </citation>
    <scope>NUCLEOTIDE SEQUENCE [LARGE SCALE GENOMIC DNA]</scope>
    <source>
        <strain evidence="3">CCUG 59778</strain>
    </source>
</reference>
<feature type="transmembrane region" description="Helical" evidence="1">
    <location>
        <begin position="67"/>
        <end position="84"/>
    </location>
</feature>
<gene>
    <name evidence="2" type="ORF">ACFPM7_22915</name>
</gene>